<dbReference type="OrthoDB" id="9779790at2"/>
<evidence type="ECO:0000313" key="7">
    <source>
        <dbReference type="EMBL" id="SHE27600.1"/>
    </source>
</evidence>
<evidence type="ECO:0000256" key="5">
    <source>
        <dbReference type="PIRSR" id="PIRSR006230-1"/>
    </source>
</evidence>
<evidence type="ECO:0000256" key="3">
    <source>
        <dbReference type="ARBA" id="ARBA00023134"/>
    </source>
</evidence>
<dbReference type="SUPFAM" id="SSF52540">
    <property type="entry name" value="P-loop containing nucleoside triphosphate hydrolases"/>
    <property type="match status" value="1"/>
</dbReference>
<comment type="subcellular location">
    <subcellularLocation>
        <location evidence="4">Cytoplasm</location>
    </subcellularLocation>
</comment>
<evidence type="ECO:0000256" key="2">
    <source>
        <dbReference type="ARBA" id="ARBA00022741"/>
    </source>
</evidence>
<comment type="similarity">
    <text evidence="4">Belongs to the TRAFAC class YlqF/YawG GTPase family. MTG1 subfamily.</text>
</comment>
<dbReference type="GO" id="GO:0006412">
    <property type="term" value="P:translation"/>
    <property type="evidence" value="ECO:0007669"/>
    <property type="project" value="TreeGrafter"/>
</dbReference>
<dbReference type="FunFam" id="3.40.50.300:FF:000590">
    <property type="entry name" value="Ribosome biogenesis GTPase A"/>
    <property type="match status" value="1"/>
</dbReference>
<gene>
    <name evidence="7" type="ORF">SAMN02746064_00091</name>
</gene>
<dbReference type="GO" id="GO:0003924">
    <property type="term" value="F:GTPase activity"/>
    <property type="evidence" value="ECO:0007669"/>
    <property type="project" value="TreeGrafter"/>
</dbReference>
<dbReference type="InterPro" id="IPR006073">
    <property type="entry name" value="GTP-bd"/>
</dbReference>
<dbReference type="InterPro" id="IPR016478">
    <property type="entry name" value="GTPase_MTG1"/>
</dbReference>
<dbReference type="InterPro" id="IPR027417">
    <property type="entry name" value="P-loop_NTPase"/>
</dbReference>
<dbReference type="STRING" id="1120975.SAMN02746064_00091"/>
<dbReference type="GO" id="GO:0005737">
    <property type="term" value="C:cytoplasm"/>
    <property type="evidence" value="ECO:0007669"/>
    <property type="project" value="UniProtKB-SubCell"/>
</dbReference>
<keyword evidence="4" id="KW-0963">Cytoplasm</keyword>
<feature type="binding site" evidence="5">
    <location>
        <position position="174"/>
    </location>
    <ligand>
        <name>GTP</name>
        <dbReference type="ChEBI" id="CHEBI:37565"/>
    </ligand>
</feature>
<protein>
    <recommendedName>
        <fullName evidence="1 4">Ribosome biogenesis GTPase A</fullName>
    </recommendedName>
</protein>
<keyword evidence="3 4" id="KW-0342">GTP-binding</keyword>
<keyword evidence="8" id="KW-1185">Reference proteome</keyword>
<reference evidence="7 8" key="1">
    <citation type="submission" date="2016-11" db="EMBL/GenBank/DDBJ databases">
        <authorList>
            <person name="Jaros S."/>
            <person name="Januszkiewicz K."/>
            <person name="Wedrychowicz H."/>
        </authorList>
    </citation>
    <scope>NUCLEOTIDE SEQUENCE [LARGE SCALE GENOMIC DNA]</scope>
    <source>
        <strain evidence="7 8">DSM 14828</strain>
    </source>
</reference>
<keyword evidence="2 4" id="KW-0547">Nucleotide-binding</keyword>
<feature type="binding site" evidence="5">
    <location>
        <begin position="130"/>
        <end position="135"/>
    </location>
    <ligand>
        <name>GTP</name>
        <dbReference type="ChEBI" id="CHEBI:37565"/>
    </ligand>
</feature>
<evidence type="ECO:0000313" key="8">
    <source>
        <dbReference type="Proteomes" id="UP000184251"/>
    </source>
</evidence>
<evidence type="ECO:0000259" key="6">
    <source>
        <dbReference type="PROSITE" id="PS51721"/>
    </source>
</evidence>
<dbReference type="NCBIfam" id="TIGR03596">
    <property type="entry name" value="GTPase_YlqF"/>
    <property type="match status" value="1"/>
</dbReference>
<accession>A0A1M4S5Z7</accession>
<dbReference type="GO" id="GO:0005525">
    <property type="term" value="F:GTP binding"/>
    <property type="evidence" value="ECO:0007669"/>
    <property type="project" value="UniProtKB-KW"/>
</dbReference>
<evidence type="ECO:0000256" key="1">
    <source>
        <dbReference type="ARBA" id="ARBA00014898"/>
    </source>
</evidence>
<dbReference type="PIRSF" id="PIRSF006230">
    <property type="entry name" value="MG442"/>
    <property type="match status" value="1"/>
</dbReference>
<dbReference type="PROSITE" id="PS51721">
    <property type="entry name" value="G_CP"/>
    <property type="match status" value="1"/>
</dbReference>
<dbReference type="Gene3D" id="1.10.1580.10">
    <property type="match status" value="1"/>
</dbReference>
<organism evidence="7 8">
    <name type="scientific">Alkalibacter saccharofermentans DSM 14828</name>
    <dbReference type="NCBI Taxonomy" id="1120975"/>
    <lineage>
        <taxon>Bacteria</taxon>
        <taxon>Bacillati</taxon>
        <taxon>Bacillota</taxon>
        <taxon>Clostridia</taxon>
        <taxon>Eubacteriales</taxon>
        <taxon>Eubacteriaceae</taxon>
        <taxon>Alkalibacter</taxon>
    </lineage>
</organism>
<dbReference type="Pfam" id="PF01926">
    <property type="entry name" value="MMR_HSR1"/>
    <property type="match status" value="1"/>
</dbReference>
<dbReference type="InterPro" id="IPR019991">
    <property type="entry name" value="GTP-bd_ribosome_bgen"/>
</dbReference>
<dbReference type="CDD" id="cd01856">
    <property type="entry name" value="YlqF"/>
    <property type="match status" value="1"/>
</dbReference>
<dbReference type="EMBL" id="FQTU01000001">
    <property type="protein sequence ID" value="SHE27600.1"/>
    <property type="molecule type" value="Genomic_DNA"/>
</dbReference>
<feature type="domain" description="CP-type G" evidence="6">
    <location>
        <begin position="11"/>
        <end position="178"/>
    </location>
</feature>
<dbReference type="PANTHER" id="PTHR45782:SF4">
    <property type="entry name" value="MITOCHONDRIAL RIBOSOME-ASSOCIATED GTPASE 1"/>
    <property type="match status" value="1"/>
</dbReference>
<dbReference type="Proteomes" id="UP000184251">
    <property type="component" value="Unassembled WGS sequence"/>
</dbReference>
<dbReference type="InterPro" id="IPR030378">
    <property type="entry name" value="G_CP_dom"/>
</dbReference>
<dbReference type="Gene3D" id="3.40.50.300">
    <property type="entry name" value="P-loop containing nucleotide triphosphate hydrolases"/>
    <property type="match status" value="1"/>
</dbReference>
<feature type="binding site" evidence="5">
    <location>
        <begin position="58"/>
        <end position="61"/>
    </location>
    <ligand>
        <name>GTP</name>
        <dbReference type="ChEBI" id="CHEBI:37565"/>
    </ligand>
</feature>
<dbReference type="PANTHER" id="PTHR45782">
    <property type="entry name" value="MITOCHONDRIAL RIBOSOME-ASSOCIATED GTPASE 1"/>
    <property type="match status" value="1"/>
</dbReference>
<proteinExistence type="inferred from homology"/>
<dbReference type="AlphaFoldDB" id="A0A1M4S5Z7"/>
<evidence type="ECO:0000256" key="4">
    <source>
        <dbReference type="PIRNR" id="PIRNR006230"/>
    </source>
</evidence>
<dbReference type="RefSeq" id="WP_073269098.1">
    <property type="nucleotide sequence ID" value="NZ_FQTU01000001.1"/>
</dbReference>
<comment type="function">
    <text evidence="4">Required for a late step of 50S ribosomal subunit assembly. Has GTPase activity.</text>
</comment>
<dbReference type="InterPro" id="IPR023179">
    <property type="entry name" value="GTP-bd_ortho_bundle_sf"/>
</dbReference>
<sequence length="285" mass="32438">MDIQWYPGHMAKTKRLISENLKLIDIVIELVDARIPVSSRNPEVDGLVGGKKKIVVLNKTDLADPEINKLWEQHYKDAGQPYVFVDCIKGKGIKELIAKIKQVMKPVMDRDKKKGRMNRQIKCLILGIPNVGKSTLINTIGGKSTAKTGNIPGVTKSNQWIKVSSDILLLDTPGILWPKFDDEVIGLKLAWIGSIKETIYDREEAALKLIGYLREAYPEKLHDRYKIEFDENTTDLEIMDKIALKRKLLARGGEIDYARTSEMIMDEIKKTTFGKISFEWPMEQL</sequence>
<name>A0A1M4S5Z7_9FIRM</name>